<keyword evidence="7" id="KW-1185">Reference proteome</keyword>
<dbReference type="PANTHER" id="PTHR31916:SF46">
    <property type="entry name" value="ALKALINE_NEUTRAL INVERTASE A, MITOCHONDRIAL"/>
    <property type="match status" value="1"/>
</dbReference>
<dbReference type="GeneID" id="101503498"/>
<dbReference type="OrthoDB" id="1848038at2759"/>
<name>A0A1S2XWJ6_CICAR</name>
<dbReference type="eggNOG" id="ENOG502QT23">
    <property type="taxonomic scope" value="Eukaryota"/>
</dbReference>
<reference evidence="7" key="1">
    <citation type="journal article" date="2013" name="Nat. Biotechnol.">
        <title>Draft genome sequence of chickpea (Cicer arietinum) provides a resource for trait improvement.</title>
        <authorList>
            <person name="Varshney R.K."/>
            <person name="Song C."/>
            <person name="Saxena R.K."/>
            <person name="Azam S."/>
            <person name="Yu S."/>
            <person name="Sharpe A.G."/>
            <person name="Cannon S."/>
            <person name="Baek J."/>
            <person name="Rosen B.D."/>
            <person name="Tar'an B."/>
            <person name="Millan T."/>
            <person name="Zhang X."/>
            <person name="Ramsay L.D."/>
            <person name="Iwata A."/>
            <person name="Wang Y."/>
            <person name="Nelson W."/>
            <person name="Farmer A.D."/>
            <person name="Gaur P.M."/>
            <person name="Soderlund C."/>
            <person name="Penmetsa R.V."/>
            <person name="Xu C."/>
            <person name="Bharti A.K."/>
            <person name="He W."/>
            <person name="Winter P."/>
            <person name="Zhao S."/>
            <person name="Hane J.K."/>
            <person name="Carrasquilla-Garcia N."/>
            <person name="Condie J.A."/>
            <person name="Upadhyaya H.D."/>
            <person name="Luo M.C."/>
            <person name="Thudi M."/>
            <person name="Gowda C.L."/>
            <person name="Singh N.P."/>
            <person name="Lichtenzveig J."/>
            <person name="Gali K.K."/>
            <person name="Rubio J."/>
            <person name="Nadarajan N."/>
            <person name="Dolezel J."/>
            <person name="Bansal K.C."/>
            <person name="Xu X."/>
            <person name="Edwards D."/>
            <person name="Zhang G."/>
            <person name="Kahl G."/>
            <person name="Gil J."/>
            <person name="Singh K.B."/>
            <person name="Datta S.K."/>
            <person name="Jackson S.A."/>
            <person name="Wang J."/>
            <person name="Cook D.R."/>
        </authorList>
    </citation>
    <scope>NUCLEOTIDE SEQUENCE [LARGE SCALE GENOMIC DNA]</scope>
    <source>
        <strain evidence="7">cv. CDC Frontier</strain>
    </source>
</reference>
<proteinExistence type="inferred from homology"/>
<gene>
    <name evidence="8" type="primary">LOC101503498</name>
</gene>
<dbReference type="InterPro" id="IPR012341">
    <property type="entry name" value="6hp_glycosidase-like_sf"/>
</dbReference>
<dbReference type="Proteomes" id="UP000087171">
    <property type="component" value="Chromosome Ca4"/>
</dbReference>
<dbReference type="InterPro" id="IPR008928">
    <property type="entry name" value="6-hairpin_glycosidase_sf"/>
</dbReference>
<dbReference type="KEGG" id="cam:101503498"/>
<dbReference type="Pfam" id="PF12899">
    <property type="entry name" value="Glyco_hydro_100"/>
    <property type="match status" value="1"/>
</dbReference>
<dbReference type="EC" id="3.2.1.26" evidence="6"/>
<dbReference type="STRING" id="3827.A0A1S2XWJ6"/>
<dbReference type="SUPFAM" id="SSF48208">
    <property type="entry name" value="Six-hairpin glycosidases"/>
    <property type="match status" value="1"/>
</dbReference>
<organism evidence="7 8">
    <name type="scientific">Cicer arietinum</name>
    <name type="common">Chickpea</name>
    <name type="synonym">Garbanzo</name>
    <dbReference type="NCBI Taxonomy" id="3827"/>
    <lineage>
        <taxon>Eukaryota</taxon>
        <taxon>Viridiplantae</taxon>
        <taxon>Streptophyta</taxon>
        <taxon>Embryophyta</taxon>
        <taxon>Tracheophyta</taxon>
        <taxon>Spermatophyta</taxon>
        <taxon>Magnoliopsida</taxon>
        <taxon>eudicotyledons</taxon>
        <taxon>Gunneridae</taxon>
        <taxon>Pentapetalae</taxon>
        <taxon>rosids</taxon>
        <taxon>fabids</taxon>
        <taxon>Fabales</taxon>
        <taxon>Fabaceae</taxon>
        <taxon>Papilionoideae</taxon>
        <taxon>50 kb inversion clade</taxon>
        <taxon>NPAAA clade</taxon>
        <taxon>Hologalegina</taxon>
        <taxon>IRL clade</taxon>
        <taxon>Cicereae</taxon>
        <taxon>Cicer</taxon>
    </lineage>
</organism>
<evidence type="ECO:0000256" key="2">
    <source>
        <dbReference type="ARBA" id="ARBA00007671"/>
    </source>
</evidence>
<dbReference type="PaxDb" id="3827-XP_004495636.1"/>
<keyword evidence="4 6" id="KW-0119">Carbohydrate metabolism</keyword>
<dbReference type="GO" id="GO:0005987">
    <property type="term" value="P:sucrose catabolic process"/>
    <property type="evidence" value="ECO:0007669"/>
    <property type="project" value="TreeGrafter"/>
</dbReference>
<dbReference type="PANTHER" id="PTHR31916">
    <property type="match status" value="1"/>
</dbReference>
<sequence>MNTITLIRNRAIKSARRTLIGLNNSSLFGSPPLRHHALILANDLSQPRFNHYPFRIFRFQRELNGSHKLFNSPSSNSITSRSFRLSSENRVVSTIARVGFKLQSFSTSIETRVNDNNFERIIIQGGMNVKPLVVESVHENVVREEESQSNVEKQAWKLLKDAVVTYCGNPVGTVAANDPGDKLPLNYDQVFIRDFIPSALAFLLKGDNEIVKNFLLHTLQLQSWEKTVDCYSPGQGLMPASFKVRTVALDGDTREEVLDPDFGESAIGRVAPVDSGLWWIILLRAYGKLTGDYSLQERVDVQTGLKMILKLCLTDGFDMFPSLLVTDGSCMIDRRMGIHGHPLEIQALFYSALRCSREVLAVTDGTNDLVRAINNRLSALSFHIRQYYWVDMKKINEIYRYKTEEYSMDAINKFNIYPEQIPFWVMDWIPEKGGYLIGNLQPAHMDFRFFTLGNLWSIVSSLSTPRQNEAILNLIEAKWDDLVGHMPLKICYPALDNEEWRIITGSDPKNTPWSYHNGGSWPTLLWQFTLACIKMGRIELAQKAVDLAEKRLPVDSWPEYYDTRSGKFIGKQARLYQTWTIAGFLTSKMLLKNPKMASMLFCEEDYELLDICVCGLSKSGRKKCSRVAAKSQILV</sequence>
<dbReference type="Gene3D" id="1.50.10.10">
    <property type="match status" value="1"/>
</dbReference>
<keyword evidence="5 6" id="KW-0326">Glycosidase</keyword>
<dbReference type="GO" id="GO:0033926">
    <property type="term" value="F:endo-alpha-N-acetylgalactosaminidase activity"/>
    <property type="evidence" value="ECO:0007669"/>
    <property type="project" value="UniProtKB-UniRule"/>
</dbReference>
<evidence type="ECO:0000256" key="5">
    <source>
        <dbReference type="ARBA" id="ARBA00023295"/>
    </source>
</evidence>
<comment type="function">
    <text evidence="6">Invertase that cleaves sucrose into glucose and fructose.</text>
</comment>
<evidence type="ECO:0000256" key="1">
    <source>
        <dbReference type="ARBA" id="ARBA00000094"/>
    </source>
</evidence>
<protein>
    <recommendedName>
        <fullName evidence="6">Alkaline/neutral invertase</fullName>
        <ecNumber evidence="6">3.2.1.26</ecNumber>
    </recommendedName>
</protein>
<dbReference type="GO" id="GO:0004575">
    <property type="term" value="F:sucrose alpha-glucosidase activity"/>
    <property type="evidence" value="ECO:0007669"/>
    <property type="project" value="TreeGrafter"/>
</dbReference>
<evidence type="ECO:0000256" key="6">
    <source>
        <dbReference type="RuleBase" id="RU367047"/>
    </source>
</evidence>
<comment type="similarity">
    <text evidence="2 6">Belongs to the glycosyl hydrolase 100 family.</text>
</comment>
<evidence type="ECO:0000313" key="8">
    <source>
        <dbReference type="RefSeq" id="XP_004495636.1"/>
    </source>
</evidence>
<accession>A0A1S2XWJ6</accession>
<keyword evidence="3 6" id="KW-0378">Hydrolase</keyword>
<dbReference type="InterPro" id="IPR024746">
    <property type="entry name" value="Glyco_hydro_100"/>
</dbReference>
<evidence type="ECO:0000256" key="3">
    <source>
        <dbReference type="ARBA" id="ARBA00022801"/>
    </source>
</evidence>
<evidence type="ECO:0000313" key="7">
    <source>
        <dbReference type="Proteomes" id="UP000087171"/>
    </source>
</evidence>
<dbReference type="GO" id="GO:0005739">
    <property type="term" value="C:mitochondrion"/>
    <property type="evidence" value="ECO:0007669"/>
    <property type="project" value="TreeGrafter"/>
</dbReference>
<dbReference type="RefSeq" id="XP_004495636.1">
    <property type="nucleotide sequence ID" value="XM_004495579.3"/>
</dbReference>
<evidence type="ECO:0000256" key="4">
    <source>
        <dbReference type="ARBA" id="ARBA00023277"/>
    </source>
</evidence>
<dbReference type="FunFam" id="1.50.10.10:FF:000001">
    <property type="entry name" value="probable alkaline/neutral invertase B"/>
    <property type="match status" value="1"/>
</dbReference>
<reference evidence="8" key="2">
    <citation type="submission" date="2025-08" db="UniProtKB">
        <authorList>
            <consortium name="RefSeq"/>
        </authorList>
    </citation>
    <scope>IDENTIFICATION</scope>
    <source>
        <tissue evidence="8">Etiolated seedlings</tissue>
    </source>
</reference>
<dbReference type="AlphaFoldDB" id="A0A1S2XWJ6"/>
<comment type="catalytic activity">
    <reaction evidence="1 6">
        <text>Hydrolysis of terminal non-reducing beta-D-fructofuranoside residues in beta-D-fructofuranosides.</text>
        <dbReference type="EC" id="3.2.1.26"/>
    </reaction>
</comment>